<evidence type="ECO:0000256" key="2">
    <source>
        <dbReference type="ARBA" id="ARBA00022737"/>
    </source>
</evidence>
<protein>
    <submittedName>
        <fullName evidence="4">Thiosulfate/3-mercaptopyruvate sulfurtransferase</fullName>
    </submittedName>
</protein>
<dbReference type="STRING" id="908615.SAMN05421540_1157"/>
<proteinExistence type="predicted"/>
<gene>
    <name evidence="4" type="ORF">SAMN05421540_1157</name>
</gene>
<dbReference type="InterPro" id="IPR036873">
    <property type="entry name" value="Rhodanese-like_dom_sf"/>
</dbReference>
<keyword evidence="5" id="KW-1185">Reference proteome</keyword>
<accession>A0A1H4DTA9</accession>
<sequence length="280" mass="31291">MSQNTINPLISVEELKTIQSQNNLIIADVRFGETAHQAYLEKHLQNSIFVDLENDLSAQDKNFSQGGRHPLPKLEDFSKTLGQLGIQPSSHVVIYDDKNGALAAARFWWMLKAVGHEKVQVLNGGLQAAENADFEMQKGEKHLDTVQDYPLTSWQLPLADISEVEKATENENINIVDIRGEKRYSGEIEPIDPIAGHIPTAINIPFQENLNEEGLFLSPDKLRELYQEKLPTIESSKLIFHCGSGVSACHFILAMSTAGLEIPKLYVGSWGEWSRKMLQG</sequence>
<dbReference type="GO" id="GO:0004792">
    <property type="term" value="F:thiosulfate-cyanide sulfurtransferase activity"/>
    <property type="evidence" value="ECO:0007669"/>
    <property type="project" value="TreeGrafter"/>
</dbReference>
<dbReference type="PANTHER" id="PTHR11364">
    <property type="entry name" value="THIOSULFATE SULFERTANSFERASE"/>
    <property type="match status" value="1"/>
</dbReference>
<dbReference type="Proteomes" id="UP000198820">
    <property type="component" value="Unassembled WGS sequence"/>
</dbReference>
<keyword evidence="4" id="KW-0670">Pyruvate</keyword>
<evidence type="ECO:0000313" key="5">
    <source>
        <dbReference type="Proteomes" id="UP000198820"/>
    </source>
</evidence>
<evidence type="ECO:0000256" key="1">
    <source>
        <dbReference type="ARBA" id="ARBA00022679"/>
    </source>
</evidence>
<dbReference type="PROSITE" id="PS50206">
    <property type="entry name" value="RHODANESE_3"/>
    <property type="match status" value="2"/>
</dbReference>
<keyword evidence="1 4" id="KW-0808">Transferase</keyword>
<dbReference type="EMBL" id="FNQF01000015">
    <property type="protein sequence ID" value="SEA76003.1"/>
    <property type="molecule type" value="Genomic_DNA"/>
</dbReference>
<dbReference type="PANTHER" id="PTHR11364:SF27">
    <property type="entry name" value="SULFURTRANSFERASE"/>
    <property type="match status" value="1"/>
</dbReference>
<keyword evidence="2" id="KW-0677">Repeat</keyword>
<dbReference type="InterPro" id="IPR045078">
    <property type="entry name" value="TST/MPST-like"/>
</dbReference>
<dbReference type="SMART" id="SM00450">
    <property type="entry name" value="RHOD"/>
    <property type="match status" value="2"/>
</dbReference>
<feature type="domain" description="Rhodanese" evidence="3">
    <location>
        <begin position="169"/>
        <end position="278"/>
    </location>
</feature>
<dbReference type="Pfam" id="PF00581">
    <property type="entry name" value="Rhodanese"/>
    <property type="match status" value="2"/>
</dbReference>
<dbReference type="InterPro" id="IPR001763">
    <property type="entry name" value="Rhodanese-like_dom"/>
</dbReference>
<reference evidence="4 5" key="1">
    <citation type="submission" date="2016-10" db="EMBL/GenBank/DDBJ databases">
        <authorList>
            <person name="de Groot N.N."/>
        </authorList>
    </citation>
    <scope>NUCLEOTIDE SEQUENCE [LARGE SCALE GENOMIC DNA]</scope>
    <source>
        <strain evidence="4 5">DSM 23581</strain>
    </source>
</reference>
<dbReference type="AlphaFoldDB" id="A0A1H4DTA9"/>
<dbReference type="Gene3D" id="3.40.250.10">
    <property type="entry name" value="Rhodanese-like domain"/>
    <property type="match status" value="2"/>
</dbReference>
<organism evidence="4 5">
    <name type="scientific">Psychroflexus halocasei</name>
    <dbReference type="NCBI Taxonomy" id="908615"/>
    <lineage>
        <taxon>Bacteria</taxon>
        <taxon>Pseudomonadati</taxon>
        <taxon>Bacteroidota</taxon>
        <taxon>Flavobacteriia</taxon>
        <taxon>Flavobacteriales</taxon>
        <taxon>Flavobacteriaceae</taxon>
        <taxon>Psychroflexus</taxon>
    </lineage>
</organism>
<dbReference type="CDD" id="cd01449">
    <property type="entry name" value="TST_Repeat_2"/>
    <property type="match status" value="1"/>
</dbReference>
<feature type="domain" description="Rhodanese" evidence="3">
    <location>
        <begin position="20"/>
        <end position="138"/>
    </location>
</feature>
<dbReference type="SUPFAM" id="SSF52821">
    <property type="entry name" value="Rhodanese/Cell cycle control phosphatase"/>
    <property type="match status" value="2"/>
</dbReference>
<evidence type="ECO:0000313" key="4">
    <source>
        <dbReference type="EMBL" id="SEA76003.1"/>
    </source>
</evidence>
<evidence type="ECO:0000259" key="3">
    <source>
        <dbReference type="PROSITE" id="PS50206"/>
    </source>
</evidence>
<dbReference type="CDD" id="cd01448">
    <property type="entry name" value="TST_Repeat_1"/>
    <property type="match status" value="1"/>
</dbReference>
<dbReference type="RefSeq" id="WP_093245891.1">
    <property type="nucleotide sequence ID" value="NZ_FNQF01000015.1"/>
</dbReference>
<name>A0A1H4DTA9_9FLAO</name>